<dbReference type="InterPro" id="IPR027843">
    <property type="entry name" value="DUF4440"/>
</dbReference>
<evidence type="ECO:0000259" key="2">
    <source>
        <dbReference type="Pfam" id="PF14534"/>
    </source>
</evidence>
<dbReference type="InterPro" id="IPR032710">
    <property type="entry name" value="NTF2-like_dom_sf"/>
</dbReference>
<sequence length="158" mass="17839">MFYTTLMRALVVGAMSALHVLAPAAPRAEEAARVIEQRLRQWTEDFNAGRTERLCDLFAVDLIANYRGQPEKSFNSICSALQRDVGGGARAYRYDLDIDEVIVSGDLAVVRLVWHLTVTDRETGTTVASSDRGIDVFRRQPDGQWRIARYLAYEIEDE</sequence>
<protein>
    <submittedName>
        <fullName evidence="3">Nuclear transport factor 2 family protein</fullName>
    </submittedName>
</protein>
<comment type="caution">
    <text evidence="3">The sequence shown here is derived from an EMBL/GenBank/DDBJ whole genome shotgun (WGS) entry which is preliminary data.</text>
</comment>
<dbReference type="EMBL" id="JAZHOF010000006">
    <property type="protein sequence ID" value="MEJ8572760.1"/>
    <property type="molecule type" value="Genomic_DNA"/>
</dbReference>
<keyword evidence="4" id="KW-1185">Reference proteome</keyword>
<dbReference type="RefSeq" id="WP_340330462.1">
    <property type="nucleotide sequence ID" value="NZ_JAZHOF010000006.1"/>
</dbReference>
<feature type="signal peptide" evidence="1">
    <location>
        <begin position="1"/>
        <end position="24"/>
    </location>
</feature>
<dbReference type="SUPFAM" id="SSF54427">
    <property type="entry name" value="NTF2-like"/>
    <property type="match status" value="1"/>
</dbReference>
<name>A0AAW9RV50_9HYPH</name>
<proteinExistence type="predicted"/>
<dbReference type="Pfam" id="PF14534">
    <property type="entry name" value="DUF4440"/>
    <property type="match status" value="1"/>
</dbReference>
<dbReference type="AlphaFoldDB" id="A0AAW9RV50"/>
<feature type="chain" id="PRO_5043869314" evidence="1">
    <location>
        <begin position="25"/>
        <end position="158"/>
    </location>
</feature>
<evidence type="ECO:0000313" key="3">
    <source>
        <dbReference type="EMBL" id="MEJ8572760.1"/>
    </source>
</evidence>
<evidence type="ECO:0000256" key="1">
    <source>
        <dbReference type="SAM" id="SignalP"/>
    </source>
</evidence>
<reference evidence="3 4" key="1">
    <citation type="submission" date="2024-02" db="EMBL/GenBank/DDBJ databases">
        <title>Genome analysis and characterization of Microbaculum marinisediminis sp. nov., isolated from marine sediment.</title>
        <authorList>
            <person name="Du Z.-J."/>
            <person name="Ye Y.-Q."/>
            <person name="Zhang Z.-R."/>
            <person name="Yuan S.-M."/>
            <person name="Zhang X.-Y."/>
        </authorList>
    </citation>
    <scope>NUCLEOTIDE SEQUENCE [LARGE SCALE GENOMIC DNA]</scope>
    <source>
        <strain evidence="3 4">SDUM1044001</strain>
    </source>
</reference>
<organism evidence="3 4">
    <name type="scientific">Microbaculum marinum</name>
    <dbReference type="NCBI Taxonomy" id="1764581"/>
    <lineage>
        <taxon>Bacteria</taxon>
        <taxon>Pseudomonadati</taxon>
        <taxon>Pseudomonadota</taxon>
        <taxon>Alphaproteobacteria</taxon>
        <taxon>Hyphomicrobiales</taxon>
        <taxon>Tepidamorphaceae</taxon>
        <taxon>Microbaculum</taxon>
    </lineage>
</organism>
<dbReference type="Proteomes" id="UP001378188">
    <property type="component" value="Unassembled WGS sequence"/>
</dbReference>
<gene>
    <name evidence="3" type="ORF">V3328_14810</name>
</gene>
<accession>A0AAW9RV50</accession>
<evidence type="ECO:0000313" key="4">
    <source>
        <dbReference type="Proteomes" id="UP001378188"/>
    </source>
</evidence>
<keyword evidence="1" id="KW-0732">Signal</keyword>
<dbReference type="Gene3D" id="3.10.450.50">
    <property type="match status" value="1"/>
</dbReference>
<feature type="domain" description="DUF4440" evidence="2">
    <location>
        <begin position="35"/>
        <end position="147"/>
    </location>
</feature>